<dbReference type="InterPro" id="IPR021391">
    <property type="entry name" value="DUF3027"/>
</dbReference>
<evidence type="ECO:0000313" key="3">
    <source>
        <dbReference type="Proteomes" id="UP001456513"/>
    </source>
</evidence>
<evidence type="ECO:0000256" key="1">
    <source>
        <dbReference type="SAM" id="MobiDB-lite"/>
    </source>
</evidence>
<proteinExistence type="predicted"/>
<name>A0ABU9CZU5_9NOCA</name>
<dbReference type="EMBL" id="JBBPCN010000001">
    <property type="protein sequence ID" value="MEK8072862.1"/>
    <property type="molecule type" value="Genomic_DNA"/>
</dbReference>
<feature type="region of interest" description="Disordered" evidence="1">
    <location>
        <begin position="310"/>
        <end position="369"/>
    </location>
</feature>
<feature type="compositionally biased region" description="Low complexity" evidence="1">
    <location>
        <begin position="326"/>
        <end position="359"/>
    </location>
</feature>
<feature type="compositionally biased region" description="Acidic residues" evidence="1">
    <location>
        <begin position="360"/>
        <end position="369"/>
    </location>
</feature>
<dbReference type="Pfam" id="PF11228">
    <property type="entry name" value="DUF3027"/>
    <property type="match status" value="1"/>
</dbReference>
<organism evidence="2 3">
    <name type="scientific">Rhodococcus navarretei</name>
    <dbReference type="NCBI Taxonomy" id="3128981"/>
    <lineage>
        <taxon>Bacteria</taxon>
        <taxon>Bacillati</taxon>
        <taxon>Actinomycetota</taxon>
        <taxon>Actinomycetes</taxon>
        <taxon>Mycobacteriales</taxon>
        <taxon>Nocardiaceae</taxon>
        <taxon>Rhodococcus</taxon>
    </lineage>
</organism>
<evidence type="ECO:0000313" key="2">
    <source>
        <dbReference type="EMBL" id="MEK8072862.1"/>
    </source>
</evidence>
<protein>
    <submittedName>
        <fullName evidence="2">DUF3027 domain-containing protein</fullName>
    </submittedName>
</protein>
<gene>
    <name evidence="2" type="ORF">AABD04_18615</name>
</gene>
<reference evidence="2 3" key="1">
    <citation type="submission" date="2024-03" db="EMBL/GenBank/DDBJ databases">
        <title>Rhodococcus navarretei sp. nov. and Pseudarthrobacter quantumdoti sp. nov., two new species with the ability to biosynthesize Quantum Dots isolated from soil samples at Union Glacier, Antarctica.</title>
        <authorList>
            <person name="Vargas M."/>
        </authorList>
    </citation>
    <scope>NUCLEOTIDE SEQUENCE [LARGE SCALE GENOMIC DNA]</scope>
    <source>
        <strain evidence="2 3">EXRC-4A-4</strain>
    </source>
</reference>
<sequence>MRQTECVSFTSSPELDSIRPVLADAVDLARQALLDLGEGGIGEYLGVTVEDSSAATHRFASDLEGYRGWQWAVVVAAPEDADHATVSELVLLPGPDALVAPSWVPWDERIRPGDLGPGDLLSPRQDDPRLVPGYVASGDPAIDEVAGEIGLGRTKVTSLEGRLDAAQRWHDGDFGPDTEMAKAAPSTCGLCGFYLPLAGSLSAAFGVCGNEFAADGHVVHAEYGCGAHSDTELPTGAGSPQFEPYDDAALDVVASPVAPVESAESAAPDAVVETDAVETNAVETNAVETSAVETAAAAEATDVVDTTVPDQAPDEVEAPASDDLPATDAFASAESSATEAVSADAPPVTDDASSTTDSAAQEEDSASPS</sequence>
<keyword evidence="3" id="KW-1185">Reference proteome</keyword>
<dbReference type="Proteomes" id="UP001456513">
    <property type="component" value="Unassembled WGS sequence"/>
</dbReference>
<comment type="caution">
    <text evidence="2">The sequence shown here is derived from an EMBL/GenBank/DDBJ whole genome shotgun (WGS) entry which is preliminary data.</text>
</comment>
<accession>A0ABU9CZU5</accession>